<evidence type="ECO:0000313" key="1">
    <source>
        <dbReference type="EMBL" id="KIK01398.1"/>
    </source>
</evidence>
<reference evidence="2" key="2">
    <citation type="submission" date="2015-01" db="EMBL/GenBank/DDBJ databases">
        <title>Evolutionary Origins and Diversification of the Mycorrhizal Mutualists.</title>
        <authorList>
            <consortium name="DOE Joint Genome Institute"/>
            <consortium name="Mycorrhizal Genomics Consortium"/>
            <person name="Kohler A."/>
            <person name="Kuo A."/>
            <person name="Nagy L.G."/>
            <person name="Floudas D."/>
            <person name="Copeland A."/>
            <person name="Barry K.W."/>
            <person name="Cichocki N."/>
            <person name="Veneault-Fourrey C."/>
            <person name="LaButti K."/>
            <person name="Lindquist E.A."/>
            <person name="Lipzen A."/>
            <person name="Lundell T."/>
            <person name="Morin E."/>
            <person name="Murat C."/>
            <person name="Riley R."/>
            <person name="Ohm R."/>
            <person name="Sun H."/>
            <person name="Tunlid A."/>
            <person name="Henrissat B."/>
            <person name="Grigoriev I.V."/>
            <person name="Hibbett D.S."/>
            <person name="Martin F."/>
        </authorList>
    </citation>
    <scope>NUCLEOTIDE SEQUENCE [LARGE SCALE GENOMIC DNA]</scope>
    <source>
        <strain evidence="2">LaAM-08-1</strain>
    </source>
</reference>
<sequence length="453" mass="50797">MGHGPSKSPFANHLSAQRNLGKYAHCEGAVTTLQRILDMMPRKQLSTSIFSRTLRDILSSPTWFNYERDQMSEEECYQQIGEEFNILSEEVQRAFDQARESLAVLRTKPADWSIFDQVFTSGSAGVRKPNFGFYRHVLASIGVDPRQTIFIDDKRENMLSTCSLGFHGIVFDSLEPVKRALRNLTGDPPARGQAFLHESAGNLVSVTENSDNHEALLILEATGDANLVNLVEHPRAWNFFHGETAIPTSYQDKGQLTTEEVPFDLDTTSLGLTVMKRGKIVANSVMNVMCVNALTLFYTHSGGSESSRTPQWYHIVLLNRAYLDGTRYYQTTKCFLFFLSRLFASSEDRELHALLKPLLRERIQERIGAEGDSIALAMLILDFVGLRDEIDFRSLLPLQCEDGGWEIGWIYKYGSSGLRIGNRGLTTALALSALRAMKHLKTAATSNSPNLRS</sequence>
<accession>A0A0C9Y034</accession>
<dbReference type="HOGENOM" id="CLU_019989_1_0_1"/>
<reference evidence="1 2" key="1">
    <citation type="submission" date="2014-04" db="EMBL/GenBank/DDBJ databases">
        <authorList>
            <consortium name="DOE Joint Genome Institute"/>
            <person name="Kuo A."/>
            <person name="Kohler A."/>
            <person name="Nagy L.G."/>
            <person name="Floudas D."/>
            <person name="Copeland A."/>
            <person name="Barry K.W."/>
            <person name="Cichocki N."/>
            <person name="Veneault-Fourrey C."/>
            <person name="LaButti K."/>
            <person name="Lindquist E.A."/>
            <person name="Lipzen A."/>
            <person name="Lundell T."/>
            <person name="Morin E."/>
            <person name="Murat C."/>
            <person name="Sun H."/>
            <person name="Tunlid A."/>
            <person name="Henrissat B."/>
            <person name="Grigoriev I.V."/>
            <person name="Hibbett D.S."/>
            <person name="Martin F."/>
            <person name="Nordberg H.P."/>
            <person name="Cantor M.N."/>
            <person name="Hua S.X."/>
        </authorList>
    </citation>
    <scope>NUCLEOTIDE SEQUENCE [LARGE SCALE GENOMIC DNA]</scope>
    <source>
        <strain evidence="1 2">LaAM-08-1</strain>
    </source>
</reference>
<dbReference type="SUPFAM" id="SSF56784">
    <property type="entry name" value="HAD-like"/>
    <property type="match status" value="1"/>
</dbReference>
<dbReference type="GO" id="GO:0016791">
    <property type="term" value="F:phosphatase activity"/>
    <property type="evidence" value="ECO:0007669"/>
    <property type="project" value="UniProtKB-ARBA"/>
</dbReference>
<evidence type="ECO:0000313" key="2">
    <source>
        <dbReference type="Proteomes" id="UP000054477"/>
    </source>
</evidence>
<gene>
    <name evidence="1" type="ORF">K443DRAFT_132295</name>
</gene>
<dbReference type="EMBL" id="KN838607">
    <property type="protein sequence ID" value="KIK01398.1"/>
    <property type="molecule type" value="Genomic_DNA"/>
</dbReference>
<name>A0A0C9Y034_9AGAR</name>
<dbReference type="PANTHER" id="PTHR43611:SF3">
    <property type="entry name" value="FLAVIN MONONUCLEOTIDE HYDROLASE 1, CHLOROPLATIC"/>
    <property type="match status" value="1"/>
</dbReference>
<proteinExistence type="predicted"/>
<dbReference type="Gene3D" id="3.40.50.1000">
    <property type="entry name" value="HAD superfamily/HAD-like"/>
    <property type="match status" value="1"/>
</dbReference>
<dbReference type="NCBIfam" id="TIGR01509">
    <property type="entry name" value="HAD-SF-IA-v3"/>
    <property type="match status" value="1"/>
</dbReference>
<dbReference type="OrthoDB" id="2012566at2759"/>
<dbReference type="Proteomes" id="UP000054477">
    <property type="component" value="Unassembled WGS sequence"/>
</dbReference>
<dbReference type="PANTHER" id="PTHR43611">
    <property type="entry name" value="ALPHA-D-GLUCOSE 1-PHOSPHATE PHOSPHATASE"/>
    <property type="match status" value="1"/>
</dbReference>
<protein>
    <submittedName>
        <fullName evidence="1">Unplaced genomic scaffold K443scaffold_72, whole genome shotgun sequence</fullName>
    </submittedName>
</protein>
<dbReference type="AlphaFoldDB" id="A0A0C9Y034"/>
<keyword evidence="2" id="KW-1185">Reference proteome</keyword>
<dbReference type="InterPro" id="IPR023214">
    <property type="entry name" value="HAD_sf"/>
</dbReference>
<dbReference type="InterPro" id="IPR036412">
    <property type="entry name" value="HAD-like_sf"/>
</dbReference>
<dbReference type="InterPro" id="IPR006439">
    <property type="entry name" value="HAD-SF_hydro_IA"/>
</dbReference>
<dbReference type="STRING" id="1095629.A0A0C9Y034"/>
<organism evidence="1 2">
    <name type="scientific">Laccaria amethystina LaAM-08-1</name>
    <dbReference type="NCBI Taxonomy" id="1095629"/>
    <lineage>
        <taxon>Eukaryota</taxon>
        <taxon>Fungi</taxon>
        <taxon>Dikarya</taxon>
        <taxon>Basidiomycota</taxon>
        <taxon>Agaricomycotina</taxon>
        <taxon>Agaricomycetes</taxon>
        <taxon>Agaricomycetidae</taxon>
        <taxon>Agaricales</taxon>
        <taxon>Agaricineae</taxon>
        <taxon>Hydnangiaceae</taxon>
        <taxon>Laccaria</taxon>
    </lineage>
</organism>